<reference evidence="1" key="1">
    <citation type="submission" date="2023-07" db="EMBL/GenBank/DDBJ databases">
        <title>Black Yeasts Isolated from many extreme environments.</title>
        <authorList>
            <person name="Coleine C."/>
            <person name="Stajich J.E."/>
            <person name="Selbmann L."/>
        </authorList>
    </citation>
    <scope>NUCLEOTIDE SEQUENCE</scope>
    <source>
        <strain evidence="1">CCFEE 5485</strain>
    </source>
</reference>
<proteinExistence type="predicted"/>
<keyword evidence="2" id="KW-1185">Reference proteome</keyword>
<dbReference type="AlphaFoldDB" id="A0AAE0WGG1"/>
<dbReference type="RefSeq" id="XP_064689515.1">
    <property type="nucleotide sequence ID" value="XM_064842952.1"/>
</dbReference>
<organism evidence="1 2">
    <name type="scientific">Recurvomyces mirabilis</name>
    <dbReference type="NCBI Taxonomy" id="574656"/>
    <lineage>
        <taxon>Eukaryota</taxon>
        <taxon>Fungi</taxon>
        <taxon>Dikarya</taxon>
        <taxon>Ascomycota</taxon>
        <taxon>Pezizomycotina</taxon>
        <taxon>Dothideomycetes</taxon>
        <taxon>Dothideomycetidae</taxon>
        <taxon>Mycosphaerellales</taxon>
        <taxon>Teratosphaeriaceae</taxon>
        <taxon>Recurvomyces</taxon>
    </lineage>
</organism>
<name>A0AAE0WGG1_9PEZI</name>
<sequence>MSILRITVIRLKETPGEGKDEEVVDTLQFIAKKYNRPCSLTLERLQECGQTNVGGVTDRRGSVGAHAKRRFGLGEVAVHLRGLFQTKKMGLSTSLIWFSCKSSPSTAHFVLELSFGPRLLIGLAYPLYNVFLPQYLMTRGAALGGLSVSDTWRNYALSNLSSIPSPILAGFMCNSKLFWGRRGTMIIGAMLTPECQDFLSEQAREL</sequence>
<protein>
    <submittedName>
        <fullName evidence="1">Filamentous Growth Regulator</fullName>
    </submittedName>
</protein>
<comment type="caution">
    <text evidence="1">The sequence shown here is derived from an EMBL/GenBank/DDBJ whole genome shotgun (WGS) entry which is preliminary data.</text>
</comment>
<gene>
    <name evidence="1" type="primary">FGR2_2</name>
    <name evidence="1" type="ORF">LTR78_009659</name>
</gene>
<dbReference type="Proteomes" id="UP001274830">
    <property type="component" value="Unassembled WGS sequence"/>
</dbReference>
<dbReference type="EMBL" id="JAUTXT010000056">
    <property type="protein sequence ID" value="KAK3670419.1"/>
    <property type="molecule type" value="Genomic_DNA"/>
</dbReference>
<evidence type="ECO:0000313" key="1">
    <source>
        <dbReference type="EMBL" id="KAK3670419.1"/>
    </source>
</evidence>
<dbReference type="GeneID" id="89967513"/>
<accession>A0AAE0WGG1</accession>
<evidence type="ECO:0000313" key="2">
    <source>
        <dbReference type="Proteomes" id="UP001274830"/>
    </source>
</evidence>